<gene>
    <name evidence="3" type="ORF">SGRAN_1037</name>
</gene>
<dbReference type="InterPro" id="IPR000383">
    <property type="entry name" value="Xaa-Pro-like_dom"/>
</dbReference>
<organism evidence="3 4">
    <name type="scientific">Sphingopyxis granuli</name>
    <dbReference type="NCBI Taxonomy" id="267128"/>
    <lineage>
        <taxon>Bacteria</taxon>
        <taxon>Pseudomonadati</taxon>
        <taxon>Pseudomonadota</taxon>
        <taxon>Alphaproteobacteria</taxon>
        <taxon>Sphingomonadales</taxon>
        <taxon>Sphingomonadaceae</taxon>
        <taxon>Sphingopyxis</taxon>
    </lineage>
</organism>
<keyword evidence="1 3" id="KW-0378">Hydrolase</keyword>
<dbReference type="EC" id="3.1.1.41" evidence="3"/>
<dbReference type="InterPro" id="IPR050261">
    <property type="entry name" value="FrsA_esterase"/>
</dbReference>
<evidence type="ECO:0000256" key="1">
    <source>
        <dbReference type="ARBA" id="ARBA00022801"/>
    </source>
</evidence>
<dbReference type="EMBL" id="CP012199">
    <property type="protein sequence ID" value="AMG73430.1"/>
    <property type="molecule type" value="Genomic_DNA"/>
</dbReference>
<accession>A0AA86GJI6</accession>
<feature type="domain" description="Xaa-Pro dipeptidyl-peptidase-like" evidence="2">
    <location>
        <begin position="18"/>
        <end position="138"/>
    </location>
</feature>
<dbReference type="KEGG" id="sgi:SGRAN_1037"/>
<dbReference type="InterPro" id="IPR029058">
    <property type="entry name" value="AB_hydrolase_fold"/>
</dbReference>
<sequence length="305" mass="33769">MMRTNVEFRARDVTLRGWLYRPEGDGPFPICIVSHGWSCVKEQTLDVVAEHMVKAGVAALVYDQRNLGESDGEIRGHIDPWEQIHDARAAVSYAETLDGIDPGRIGIWGTSYSGAHAIVVSAVDSRVKAGCAQVPMLAGLANIQRLAETMNGWKPFIEMLNDERRRWARGEPPAMIAVCSDDPAVPHAFPGLRTHAFFHAWGDRAANWKNECTVQSLDLCLEYDPTPYLEALGTTPFQFVIGEDDMTTPADIAIAGFARIKGPKELKIIPGDHYTSYIEYIDEAAAAAADFMTRQLNRSLWTPQP</sequence>
<proteinExistence type="predicted"/>
<evidence type="ECO:0000259" key="2">
    <source>
        <dbReference type="Pfam" id="PF02129"/>
    </source>
</evidence>
<reference evidence="3 4" key="1">
    <citation type="journal article" date="2016" name="BMC Genomics">
        <title>Genomic analysis of the nitrate-respiring Sphingopyxis granuli (formerly Sphingomonas macrogoltabida) strain TFA.</title>
        <authorList>
            <person name="Garcia-Romero I."/>
            <person name="Perez-Pulido A.J."/>
            <person name="Gonzalez-Flores Y.E."/>
            <person name="Reyes-Ramirez F."/>
            <person name="Santero E."/>
            <person name="Floriano B."/>
        </authorList>
    </citation>
    <scope>NUCLEOTIDE SEQUENCE [LARGE SCALE GENOMIC DNA]</scope>
    <source>
        <strain evidence="3 4">TFA</strain>
    </source>
</reference>
<dbReference type="PANTHER" id="PTHR22946:SF9">
    <property type="entry name" value="POLYKETIDE TRANSFERASE AF380"/>
    <property type="match status" value="1"/>
</dbReference>
<dbReference type="SUPFAM" id="SSF53474">
    <property type="entry name" value="alpha/beta-Hydrolases"/>
    <property type="match status" value="1"/>
</dbReference>
<dbReference type="AlphaFoldDB" id="A0AA86GJI6"/>
<evidence type="ECO:0000313" key="4">
    <source>
        <dbReference type="Proteomes" id="UP000058599"/>
    </source>
</evidence>
<keyword evidence="4" id="KW-1185">Reference proteome</keyword>
<name>A0AA86GJI6_9SPHN</name>
<dbReference type="PANTHER" id="PTHR22946">
    <property type="entry name" value="DIENELACTONE HYDROLASE DOMAIN-CONTAINING PROTEIN-RELATED"/>
    <property type="match status" value="1"/>
</dbReference>
<protein>
    <submittedName>
        <fullName evidence="3">Peptidase S15</fullName>
        <ecNumber evidence="3">3.1.1.41</ecNumber>
    </submittedName>
</protein>
<evidence type="ECO:0000313" key="3">
    <source>
        <dbReference type="EMBL" id="AMG73430.1"/>
    </source>
</evidence>
<dbReference type="Gene3D" id="3.40.50.1820">
    <property type="entry name" value="alpha/beta hydrolase"/>
    <property type="match status" value="1"/>
</dbReference>
<dbReference type="Pfam" id="PF02129">
    <property type="entry name" value="Peptidase_S15"/>
    <property type="match status" value="1"/>
</dbReference>
<dbReference type="RefSeq" id="WP_067181256.1">
    <property type="nucleotide sequence ID" value="NZ_CP012199.1"/>
</dbReference>
<dbReference type="Gene3D" id="1.10.10.800">
    <property type="match status" value="1"/>
</dbReference>
<dbReference type="GO" id="GO:0047739">
    <property type="term" value="F:cephalosporin-C deacetylase activity"/>
    <property type="evidence" value="ECO:0007669"/>
    <property type="project" value="UniProtKB-EC"/>
</dbReference>
<dbReference type="Proteomes" id="UP000058599">
    <property type="component" value="Chromosome"/>
</dbReference>